<accession>A0A9X1R3M9</accession>
<evidence type="ECO:0000313" key="1">
    <source>
        <dbReference type="EMBL" id="MCG2430434.1"/>
    </source>
</evidence>
<name>A0A9X1R3M9_9FLAO</name>
<evidence type="ECO:0000313" key="2">
    <source>
        <dbReference type="Proteomes" id="UP001139462"/>
    </source>
</evidence>
<keyword evidence="2" id="KW-1185">Reference proteome</keyword>
<dbReference type="EMBL" id="JAIRBB010000002">
    <property type="protein sequence ID" value="MCG2430434.1"/>
    <property type="molecule type" value="Genomic_DNA"/>
</dbReference>
<protein>
    <submittedName>
        <fullName evidence="1">Uncharacterized protein</fullName>
    </submittedName>
</protein>
<proteinExistence type="predicted"/>
<organism evidence="1 2">
    <name type="scientific">Aequorivita xiaoshiensis</name>
    <dbReference type="NCBI Taxonomy" id="2874476"/>
    <lineage>
        <taxon>Bacteria</taxon>
        <taxon>Pseudomonadati</taxon>
        <taxon>Bacteroidota</taxon>
        <taxon>Flavobacteriia</taxon>
        <taxon>Flavobacteriales</taxon>
        <taxon>Flavobacteriaceae</taxon>
        <taxon>Aequorivita</taxon>
    </lineage>
</organism>
<dbReference type="Proteomes" id="UP001139462">
    <property type="component" value="Unassembled WGS sequence"/>
</dbReference>
<gene>
    <name evidence="1" type="ORF">K8344_04825</name>
</gene>
<sequence>MNKAKQDILTPDVIINSLMNDDEGIVSNELTASDYCKQVKNSTILKKIEEAAEIKIIDAVYNIENTEVDGCE</sequence>
<comment type="caution">
    <text evidence="1">The sequence shown here is derived from an EMBL/GenBank/DDBJ whole genome shotgun (WGS) entry which is preliminary data.</text>
</comment>
<dbReference type="RefSeq" id="WP_237607123.1">
    <property type="nucleotide sequence ID" value="NZ_JAIRBB010000002.1"/>
</dbReference>
<reference evidence="1" key="1">
    <citation type="submission" date="2021-09" db="EMBL/GenBank/DDBJ databases">
        <title>Genome of Aequorivita sp. strain F64183.</title>
        <authorList>
            <person name="Wang Y."/>
        </authorList>
    </citation>
    <scope>NUCLEOTIDE SEQUENCE</scope>
    <source>
        <strain evidence="1">F64183</strain>
    </source>
</reference>
<dbReference type="AlphaFoldDB" id="A0A9X1R3M9"/>